<evidence type="ECO:0000256" key="6">
    <source>
        <dbReference type="HAMAP-Rule" id="MF_00867"/>
    </source>
</evidence>
<dbReference type="InterPro" id="IPR036867">
    <property type="entry name" value="R3H_dom_sf"/>
</dbReference>
<dbReference type="GO" id="GO:0005737">
    <property type="term" value="C:cytoplasm"/>
    <property type="evidence" value="ECO:0007669"/>
    <property type="project" value="UniProtKB-SubCell"/>
</dbReference>
<protein>
    <recommendedName>
        <fullName evidence="6">RNA-binding protein KhpB</fullName>
    </recommendedName>
    <alternativeName>
        <fullName evidence="6">RNA-binding protein EloR</fullName>
    </alternativeName>
</protein>
<dbReference type="SUPFAM" id="SSF82708">
    <property type="entry name" value="R3H domain"/>
    <property type="match status" value="1"/>
</dbReference>
<dbReference type="GO" id="GO:0071555">
    <property type="term" value="P:cell wall organization"/>
    <property type="evidence" value="ECO:0007669"/>
    <property type="project" value="UniProtKB-KW"/>
</dbReference>
<feature type="coiled-coil region" evidence="7">
    <location>
        <begin position="12"/>
        <end position="39"/>
    </location>
</feature>
<dbReference type="Pfam" id="PF01424">
    <property type="entry name" value="R3H"/>
    <property type="match status" value="1"/>
</dbReference>
<dbReference type="InterPro" id="IPR032782">
    <property type="entry name" value="KhpB_N"/>
</dbReference>
<evidence type="ECO:0000256" key="4">
    <source>
        <dbReference type="ARBA" id="ARBA00023186"/>
    </source>
</evidence>
<dbReference type="CDD" id="cd02644">
    <property type="entry name" value="R3H_jag"/>
    <property type="match status" value="1"/>
</dbReference>
<dbReference type="SMART" id="SM01245">
    <property type="entry name" value="Jag_N"/>
    <property type="match status" value="1"/>
</dbReference>
<feature type="compositionally biased region" description="Acidic residues" evidence="8">
    <location>
        <begin position="155"/>
        <end position="166"/>
    </location>
</feature>
<gene>
    <name evidence="6" type="primary">khpB</name>
    <name evidence="6" type="synonym">eloR</name>
    <name evidence="10" type="ORF">CJ208_07305</name>
</gene>
<dbReference type="Gene3D" id="3.30.1370.50">
    <property type="entry name" value="R3H-like domain"/>
    <property type="match status" value="1"/>
</dbReference>
<dbReference type="RefSeq" id="WP_102164456.1">
    <property type="nucleotide sequence ID" value="NZ_PNHD01000010.1"/>
</dbReference>
<feature type="compositionally biased region" description="Basic and acidic residues" evidence="8">
    <location>
        <begin position="137"/>
        <end position="154"/>
    </location>
</feature>
<feature type="compositionally biased region" description="Basic and acidic residues" evidence="8">
    <location>
        <begin position="101"/>
        <end position="125"/>
    </location>
</feature>
<comment type="subunit">
    <text evidence="6">Forms a complex with KhpA.</text>
</comment>
<evidence type="ECO:0000256" key="3">
    <source>
        <dbReference type="ARBA" id="ARBA00022960"/>
    </source>
</evidence>
<feature type="domain" description="R3H" evidence="9">
    <location>
        <begin position="257"/>
        <end position="322"/>
    </location>
</feature>
<dbReference type="HAMAP" id="MF_00867">
    <property type="entry name" value="KhpB"/>
    <property type="match status" value="1"/>
</dbReference>
<dbReference type="Pfam" id="PF14804">
    <property type="entry name" value="Jag_N"/>
    <property type="match status" value="1"/>
</dbReference>
<evidence type="ECO:0000256" key="1">
    <source>
        <dbReference type="ARBA" id="ARBA00022490"/>
    </source>
</evidence>
<dbReference type="Proteomes" id="UP000235723">
    <property type="component" value="Unassembled WGS sequence"/>
</dbReference>
<reference evidence="10 11" key="1">
    <citation type="submission" date="2017-09" db="EMBL/GenBank/DDBJ databases">
        <title>Bacterial strain isolated from the female urinary microbiota.</title>
        <authorList>
            <person name="Thomas-White K."/>
            <person name="Kumar N."/>
            <person name="Forster S."/>
            <person name="Putonti C."/>
            <person name="Lawley T."/>
            <person name="Wolfe A.J."/>
        </authorList>
    </citation>
    <scope>NUCLEOTIDE SEQUENCE [LARGE SCALE GENOMIC DNA]</scope>
    <source>
        <strain evidence="10 11">UMB0115</strain>
    </source>
</reference>
<dbReference type="GO" id="GO:0009252">
    <property type="term" value="P:peptidoglycan biosynthetic process"/>
    <property type="evidence" value="ECO:0007669"/>
    <property type="project" value="UniProtKB-UniRule"/>
</dbReference>
<feature type="region of interest" description="Jag_N domain" evidence="6">
    <location>
        <begin position="5"/>
        <end position="55"/>
    </location>
</feature>
<keyword evidence="2 6" id="KW-0694">RNA-binding</keyword>
<evidence type="ECO:0000256" key="7">
    <source>
        <dbReference type="SAM" id="Coils"/>
    </source>
</evidence>
<feature type="region of interest" description="Disordered" evidence="8">
    <location>
        <begin position="101"/>
        <end position="166"/>
    </location>
</feature>
<dbReference type="GO" id="GO:0003723">
    <property type="term" value="F:RNA binding"/>
    <property type="evidence" value="ECO:0007669"/>
    <property type="project" value="UniProtKB-UniRule"/>
</dbReference>
<dbReference type="PANTHER" id="PTHR35800:SF1">
    <property type="entry name" value="RNA-BINDING PROTEIN KHPB"/>
    <property type="match status" value="1"/>
</dbReference>
<dbReference type="EMBL" id="PNHD01000010">
    <property type="protein sequence ID" value="PMC59670.1"/>
    <property type="molecule type" value="Genomic_DNA"/>
</dbReference>
<evidence type="ECO:0000256" key="5">
    <source>
        <dbReference type="ARBA" id="ARBA00023316"/>
    </source>
</evidence>
<keyword evidence="1 6" id="KW-0963">Cytoplasm</keyword>
<comment type="similarity">
    <text evidence="6">Belongs to the KhpB RNA-binding protein family.</text>
</comment>
<keyword evidence="3 6" id="KW-0133">Cell shape</keyword>
<dbReference type="PANTHER" id="PTHR35800">
    <property type="entry name" value="PROTEIN JAG"/>
    <property type="match status" value="1"/>
</dbReference>
<comment type="caution">
    <text evidence="10">The sequence shown here is derived from an EMBL/GenBank/DDBJ whole genome shotgun (WGS) entry which is preliminary data.</text>
</comment>
<dbReference type="AlphaFoldDB" id="A0A2N6SRH0"/>
<accession>A0A2N6SRH0</accession>
<name>A0A2N6SRH0_FINMA</name>
<dbReference type="InterPro" id="IPR038247">
    <property type="entry name" value="Jag_N_dom_sf"/>
</dbReference>
<evidence type="ECO:0000256" key="2">
    <source>
        <dbReference type="ARBA" id="ARBA00022884"/>
    </source>
</evidence>
<comment type="subcellular location">
    <subcellularLocation>
        <location evidence="6">Cytoplasm</location>
    </subcellularLocation>
</comment>
<dbReference type="CDD" id="cd02414">
    <property type="entry name" value="KH-II_Jag"/>
    <property type="match status" value="1"/>
</dbReference>
<dbReference type="InterPro" id="IPR001374">
    <property type="entry name" value="R3H_dom"/>
</dbReference>
<dbReference type="InterPro" id="IPR015946">
    <property type="entry name" value="KH_dom-like_a/b"/>
</dbReference>
<evidence type="ECO:0000259" key="9">
    <source>
        <dbReference type="PROSITE" id="PS51061"/>
    </source>
</evidence>
<evidence type="ECO:0000256" key="8">
    <source>
        <dbReference type="SAM" id="MobiDB-lite"/>
    </source>
</evidence>
<dbReference type="Gene3D" id="3.30.300.20">
    <property type="match status" value="1"/>
</dbReference>
<dbReference type="NCBIfam" id="NF041568">
    <property type="entry name" value="Jag_EloR"/>
    <property type="match status" value="1"/>
</dbReference>
<dbReference type="InterPro" id="IPR038008">
    <property type="entry name" value="Jag_KH"/>
</dbReference>
<evidence type="ECO:0000313" key="10">
    <source>
        <dbReference type="EMBL" id="PMC59670.1"/>
    </source>
</evidence>
<dbReference type="GO" id="GO:0008360">
    <property type="term" value="P:regulation of cell shape"/>
    <property type="evidence" value="ECO:0007669"/>
    <property type="project" value="UniProtKB-KW"/>
</dbReference>
<dbReference type="SMART" id="SM00393">
    <property type="entry name" value="R3H"/>
    <property type="match status" value="1"/>
</dbReference>
<dbReference type="PROSITE" id="PS51061">
    <property type="entry name" value="R3H"/>
    <property type="match status" value="1"/>
</dbReference>
<comment type="function">
    <text evidence="6">A probable RNA chaperone. Forms a complex with KhpA which binds to cellular RNA and controls its expression. Plays a role in peptidoglycan (PG) homeostasis and cell length regulation.</text>
</comment>
<dbReference type="InterPro" id="IPR039247">
    <property type="entry name" value="KhpB"/>
</dbReference>
<sequence length="322" mass="36816">MRSTVVSAKTVEECVNKALDKLQANRNEVNIEVINEAKQGFLGLFGAKDAVVRVSLKDDVKEKGTDDFVKNILNSDSDSVETEKKEDTKVIKDKKIVEEVEETKSTEDDKEEIVEKSVKPEKPAKPVEPTKPVEPAKPVEAEEAKETEEAVKSEETEEEQEAESDVTIDRNDELFITSKNFLKQMIEDMGIDCDIESRTEGNMIKFNIMCSEESDIGIIIGKRGETLDSLQYIVNLVTNRNSDTYIRVILDCNQYRSKRERSLQKLARRLADKAIQTGRDIKLEPMNPYERRIIHTYLQNDEKVNTFSQGNEPNRRVIIKRK</sequence>
<dbReference type="Pfam" id="PF13083">
    <property type="entry name" value="KH_KhpA-B"/>
    <property type="match status" value="1"/>
</dbReference>
<comment type="domain">
    <text evidence="6">Has an N-terminal Jag-N domain and 2 RNA-binding domains (KH and R3H).</text>
</comment>
<evidence type="ECO:0000313" key="11">
    <source>
        <dbReference type="Proteomes" id="UP000235723"/>
    </source>
</evidence>
<keyword evidence="5 6" id="KW-0961">Cell wall biogenesis/degradation</keyword>
<organism evidence="10 11">
    <name type="scientific">Finegoldia magna</name>
    <name type="common">Peptostreptococcus magnus</name>
    <dbReference type="NCBI Taxonomy" id="1260"/>
    <lineage>
        <taxon>Bacteria</taxon>
        <taxon>Bacillati</taxon>
        <taxon>Bacillota</taxon>
        <taxon>Tissierellia</taxon>
        <taxon>Tissierellales</taxon>
        <taxon>Peptoniphilaceae</taxon>
        <taxon>Finegoldia</taxon>
    </lineage>
</organism>
<keyword evidence="7" id="KW-0175">Coiled coil</keyword>
<keyword evidence="4 6" id="KW-0143">Chaperone</keyword>
<dbReference type="InterPro" id="IPR034079">
    <property type="entry name" value="R3H_KhpB"/>
</dbReference>
<proteinExistence type="inferred from homology"/>
<dbReference type="Gene3D" id="3.30.30.80">
    <property type="entry name" value="probable RNA-binding protein from clostridium symbiosum atcc 14940"/>
    <property type="match status" value="1"/>
</dbReference>